<dbReference type="PANTHER" id="PTHR42718">
    <property type="entry name" value="MAJOR FACILITATOR SUPERFAMILY MULTIDRUG TRANSPORTER MFSC"/>
    <property type="match status" value="1"/>
</dbReference>
<evidence type="ECO:0000313" key="10">
    <source>
        <dbReference type="Proteomes" id="UP001244011"/>
    </source>
</evidence>
<proteinExistence type="predicted"/>
<reference evidence="9" key="1">
    <citation type="submission" date="2023-06" db="EMBL/GenBank/DDBJ databases">
        <title>Genome-scale phylogeny and comparative genomics of the fungal order Sordariales.</title>
        <authorList>
            <consortium name="Lawrence Berkeley National Laboratory"/>
            <person name="Hensen N."/>
            <person name="Bonometti L."/>
            <person name="Westerberg I."/>
            <person name="Brannstrom I.O."/>
            <person name="Guillou S."/>
            <person name="Cros-Aarteil S."/>
            <person name="Calhoun S."/>
            <person name="Haridas S."/>
            <person name="Kuo A."/>
            <person name="Mondo S."/>
            <person name="Pangilinan J."/>
            <person name="Riley R."/>
            <person name="Labutti K."/>
            <person name="Andreopoulos B."/>
            <person name="Lipzen A."/>
            <person name="Chen C."/>
            <person name="Yanf M."/>
            <person name="Daum C."/>
            <person name="Ng V."/>
            <person name="Clum A."/>
            <person name="Steindorff A."/>
            <person name="Ohm R."/>
            <person name="Martin F."/>
            <person name="Silar P."/>
            <person name="Natvig D."/>
            <person name="Lalanne C."/>
            <person name="Gautier V."/>
            <person name="Ament-Velasquez S.L."/>
            <person name="Kruys A."/>
            <person name="Hutchinson M.I."/>
            <person name="Powell A.J."/>
            <person name="Barry K."/>
            <person name="Miller A.N."/>
            <person name="Grigoriev I.V."/>
            <person name="Debuchy R."/>
            <person name="Gladieux P."/>
            <person name="Thoren M.H."/>
            <person name="Johannesson H."/>
        </authorList>
    </citation>
    <scope>NUCLEOTIDE SEQUENCE</scope>
    <source>
        <strain evidence="9">8032-3</strain>
    </source>
</reference>
<dbReference type="PANTHER" id="PTHR42718:SF9">
    <property type="entry name" value="MAJOR FACILITATOR SUPERFAMILY MULTIDRUG TRANSPORTER MFSC"/>
    <property type="match status" value="1"/>
</dbReference>
<dbReference type="SUPFAM" id="SSF103473">
    <property type="entry name" value="MFS general substrate transporter"/>
    <property type="match status" value="2"/>
</dbReference>
<evidence type="ECO:0000256" key="3">
    <source>
        <dbReference type="ARBA" id="ARBA00022692"/>
    </source>
</evidence>
<organism evidence="9 10">
    <name type="scientific">Phialemonium atrogriseum</name>
    <dbReference type="NCBI Taxonomy" id="1093897"/>
    <lineage>
        <taxon>Eukaryota</taxon>
        <taxon>Fungi</taxon>
        <taxon>Dikarya</taxon>
        <taxon>Ascomycota</taxon>
        <taxon>Pezizomycotina</taxon>
        <taxon>Sordariomycetes</taxon>
        <taxon>Sordariomycetidae</taxon>
        <taxon>Cephalothecales</taxon>
        <taxon>Cephalothecaceae</taxon>
        <taxon>Phialemonium</taxon>
    </lineage>
</organism>
<evidence type="ECO:0000256" key="7">
    <source>
        <dbReference type="SAM" id="Phobius"/>
    </source>
</evidence>
<dbReference type="GeneID" id="85305416"/>
<feature type="transmembrane region" description="Helical" evidence="7">
    <location>
        <begin position="252"/>
        <end position="269"/>
    </location>
</feature>
<evidence type="ECO:0000256" key="4">
    <source>
        <dbReference type="ARBA" id="ARBA00022989"/>
    </source>
</evidence>
<feature type="transmembrane region" description="Helical" evidence="7">
    <location>
        <begin position="54"/>
        <end position="79"/>
    </location>
</feature>
<dbReference type="InterPro" id="IPR020846">
    <property type="entry name" value="MFS_dom"/>
</dbReference>
<dbReference type="GO" id="GO:0022857">
    <property type="term" value="F:transmembrane transporter activity"/>
    <property type="evidence" value="ECO:0007669"/>
    <property type="project" value="InterPro"/>
</dbReference>
<evidence type="ECO:0000259" key="8">
    <source>
        <dbReference type="PROSITE" id="PS50850"/>
    </source>
</evidence>
<feature type="transmembrane region" description="Helical" evidence="7">
    <location>
        <begin position="281"/>
        <end position="299"/>
    </location>
</feature>
<dbReference type="InterPro" id="IPR036259">
    <property type="entry name" value="MFS_trans_sf"/>
</dbReference>
<comment type="caution">
    <text evidence="9">The sequence shown here is derived from an EMBL/GenBank/DDBJ whole genome shotgun (WGS) entry which is preliminary data.</text>
</comment>
<dbReference type="CDD" id="cd17476">
    <property type="entry name" value="MFS_Amf1_MDR_like"/>
    <property type="match status" value="1"/>
</dbReference>
<feature type="transmembrane region" description="Helical" evidence="7">
    <location>
        <begin position="212"/>
        <end position="232"/>
    </location>
</feature>
<keyword evidence="10" id="KW-1185">Reference proteome</keyword>
<feature type="transmembrane region" description="Helical" evidence="7">
    <location>
        <begin position="389"/>
        <end position="408"/>
    </location>
</feature>
<feature type="region of interest" description="Disordered" evidence="6">
    <location>
        <begin position="543"/>
        <end position="563"/>
    </location>
</feature>
<dbReference type="Gene3D" id="1.20.1720.10">
    <property type="entry name" value="Multidrug resistance protein D"/>
    <property type="match status" value="1"/>
</dbReference>
<keyword evidence="5 7" id="KW-0472">Membrane</keyword>
<dbReference type="Proteomes" id="UP001244011">
    <property type="component" value="Unassembled WGS sequence"/>
</dbReference>
<evidence type="ECO:0000256" key="5">
    <source>
        <dbReference type="ARBA" id="ARBA00023136"/>
    </source>
</evidence>
<dbReference type="Pfam" id="PF07690">
    <property type="entry name" value="MFS_1"/>
    <property type="match status" value="1"/>
</dbReference>
<feature type="transmembrane region" description="Helical" evidence="7">
    <location>
        <begin position="363"/>
        <end position="382"/>
    </location>
</feature>
<feature type="transmembrane region" description="Helical" evidence="7">
    <location>
        <begin position="123"/>
        <end position="141"/>
    </location>
</feature>
<evidence type="ECO:0000313" key="9">
    <source>
        <dbReference type="EMBL" id="KAK1771620.1"/>
    </source>
</evidence>
<feature type="transmembrane region" description="Helical" evidence="7">
    <location>
        <begin position="91"/>
        <end position="111"/>
    </location>
</feature>
<dbReference type="GO" id="GO:0016020">
    <property type="term" value="C:membrane"/>
    <property type="evidence" value="ECO:0007669"/>
    <property type="project" value="UniProtKB-SubCell"/>
</dbReference>
<dbReference type="InterPro" id="IPR011701">
    <property type="entry name" value="MFS"/>
</dbReference>
<keyword evidence="2" id="KW-0813">Transport</keyword>
<feature type="region of interest" description="Disordered" evidence="6">
    <location>
        <begin position="1"/>
        <end position="45"/>
    </location>
</feature>
<dbReference type="EMBL" id="MU838998">
    <property type="protein sequence ID" value="KAK1771620.1"/>
    <property type="molecule type" value="Genomic_DNA"/>
</dbReference>
<keyword evidence="3 7" id="KW-0812">Transmembrane</keyword>
<protein>
    <submittedName>
        <fullName evidence="9">Major facilitator superfamily domain-containing protein</fullName>
    </submittedName>
</protein>
<comment type="subcellular location">
    <subcellularLocation>
        <location evidence="1">Membrane</location>
        <topology evidence="1">Multi-pass membrane protein</topology>
    </subcellularLocation>
</comment>
<dbReference type="Gene3D" id="1.20.1250.20">
    <property type="entry name" value="MFS general substrate transporter like domains"/>
    <property type="match status" value="1"/>
</dbReference>
<feature type="transmembrane region" description="Helical" evidence="7">
    <location>
        <begin position="185"/>
        <end position="206"/>
    </location>
</feature>
<dbReference type="RefSeq" id="XP_060287833.1">
    <property type="nucleotide sequence ID" value="XM_060422229.1"/>
</dbReference>
<feature type="transmembrane region" description="Helical" evidence="7">
    <location>
        <begin position="153"/>
        <end position="173"/>
    </location>
</feature>
<dbReference type="AlphaFoldDB" id="A0AAJ0C7K2"/>
<gene>
    <name evidence="9" type="ORF">QBC33DRAFT_158717</name>
</gene>
<keyword evidence="4 7" id="KW-1133">Transmembrane helix</keyword>
<evidence type="ECO:0000256" key="1">
    <source>
        <dbReference type="ARBA" id="ARBA00004141"/>
    </source>
</evidence>
<evidence type="ECO:0000256" key="6">
    <source>
        <dbReference type="SAM" id="MobiDB-lite"/>
    </source>
</evidence>
<feature type="transmembrane region" description="Helical" evidence="7">
    <location>
        <begin position="320"/>
        <end position="343"/>
    </location>
</feature>
<dbReference type="PROSITE" id="PS50850">
    <property type="entry name" value="MFS"/>
    <property type="match status" value="1"/>
</dbReference>
<evidence type="ECO:0000256" key="2">
    <source>
        <dbReference type="ARBA" id="ARBA00022448"/>
    </source>
</evidence>
<accession>A0AAJ0C7K2</accession>
<feature type="compositionally biased region" description="Polar residues" evidence="6">
    <location>
        <begin position="19"/>
        <end position="37"/>
    </location>
</feature>
<sequence>MAAKTGDSYPDEKAVVATQAPTSDESVTSREVATDNEQNQDEDKPQLPFSKARCIALVATVTGASFMNTLGIQAVVIILPTIGRDLDIPSARVQWIISSYTLTFGCFLLFWGRIGDIFGKRKIFIWGSAWVAVATAINPFLPNEIAFNLFRGLQGLGAAANVPTAIGILGTTFPPGKAKNYAFTVYAAGAPLGSIFGNILAGFIAGYTSWKWVFGVTAILAAIVPVAAIFVIPPPKHTLHQEGVTARASVDWIGAALITLGLFALLFALTEGNVVGWSTPWIPVLIVVSLVLVALFIVWQRRLEKGGKRAPLMKVSIFRSGRFAAAMLIMGVFFSSFNGFLVYATFFFQDYQGLSTVQTTLRFIPTGVSGVITAALVSQVLARIPAYMILLFGTLCVSLSNLLFAIPIPPHTTYFAFGLPAMIFSVLGADTTWPSLTLFTSQALPQEDQALGGALVNSMAQVGRSIGLAIATAIQTAVMARERGVPIERAGPLEVWDDATLLGLRAASWFHFALGVTSLLLVGIAFRGSGIVGSAGVKQAAATRPSGSGEAVMEEGDMVGREG</sequence>
<feature type="domain" description="Major facilitator superfamily (MFS) profile" evidence="8">
    <location>
        <begin position="57"/>
        <end position="530"/>
    </location>
</feature>
<name>A0AAJ0C7K2_9PEZI</name>